<dbReference type="Gene3D" id="1.20.1440.180">
    <property type="entry name" value="KEN domain"/>
    <property type="match status" value="1"/>
</dbReference>
<reference evidence="1 2" key="1">
    <citation type="journal article" date="2022" name="G3 (Bethesda)">
        <title>Whole-genome sequence and methylome profiling of the almond [Prunus dulcis (Mill.) D.A. Webb] cultivar 'Nonpareil'.</title>
        <authorList>
            <person name="D'Amico-Willman K.M."/>
            <person name="Ouma W.Z."/>
            <person name="Meulia T."/>
            <person name="Sideli G.M."/>
            <person name="Gradziel T.M."/>
            <person name="Fresnedo-Ramirez J."/>
        </authorList>
    </citation>
    <scope>NUCLEOTIDE SEQUENCE [LARGE SCALE GENOMIC DNA]</scope>
    <source>
        <strain evidence="1">Clone GOH B32 T37-40</strain>
    </source>
</reference>
<accession>A0AAD4Z264</accession>
<evidence type="ECO:0000313" key="2">
    <source>
        <dbReference type="Proteomes" id="UP001054821"/>
    </source>
</evidence>
<name>A0AAD4Z264_PRUDU</name>
<comment type="caution">
    <text evidence="1">The sequence shown here is derived from an EMBL/GenBank/DDBJ whole genome shotgun (WGS) entry which is preliminary data.</text>
</comment>
<dbReference type="AlphaFoldDB" id="A0AAD4Z264"/>
<organism evidence="1 2">
    <name type="scientific">Prunus dulcis</name>
    <name type="common">Almond</name>
    <name type="synonym">Amygdalus dulcis</name>
    <dbReference type="NCBI Taxonomy" id="3755"/>
    <lineage>
        <taxon>Eukaryota</taxon>
        <taxon>Viridiplantae</taxon>
        <taxon>Streptophyta</taxon>
        <taxon>Embryophyta</taxon>
        <taxon>Tracheophyta</taxon>
        <taxon>Spermatophyta</taxon>
        <taxon>Magnoliopsida</taxon>
        <taxon>eudicotyledons</taxon>
        <taxon>Gunneridae</taxon>
        <taxon>Pentapetalae</taxon>
        <taxon>rosids</taxon>
        <taxon>fabids</taxon>
        <taxon>Rosales</taxon>
        <taxon>Rosaceae</taxon>
        <taxon>Amygdaloideae</taxon>
        <taxon>Amygdaleae</taxon>
        <taxon>Prunus</taxon>
    </lineage>
</organism>
<evidence type="ECO:0008006" key="3">
    <source>
        <dbReference type="Google" id="ProtNLM"/>
    </source>
</evidence>
<gene>
    <name evidence="1" type="ORF">L3X38_029433</name>
</gene>
<dbReference type="Proteomes" id="UP001054821">
    <property type="component" value="Chromosome 5"/>
</dbReference>
<proteinExistence type="predicted"/>
<keyword evidence="2" id="KW-1185">Reference proteome</keyword>
<dbReference type="InterPro" id="IPR038357">
    <property type="entry name" value="KEN_sf"/>
</dbReference>
<sequence length="210" mass="24499">MTVFKIFGVYLLGNSLRIHDKGLFHGGLHKRSNFVFVNKKLKGINIEGSLAGLSPPEQDEQKKKDIMDLRTMLNSWFKKILGSKYKWKECSSFLKFFDHAHLDYPDCVKKVTTRQDVEDALESSDFDKFKSWNRDPVLCSMDKFMKGVDYHSSGNYTGDVMNLLRYLRNLYYHYCQLEDLTVNVVDVDRAVQKLFAGFLELLHKQLRIVP</sequence>
<evidence type="ECO:0000313" key="1">
    <source>
        <dbReference type="EMBL" id="KAI5330036.1"/>
    </source>
</evidence>
<protein>
    <recommendedName>
        <fullName evidence="3">KEN domain-containing protein</fullName>
    </recommendedName>
</protein>
<dbReference type="EMBL" id="JAJFAZ020000005">
    <property type="protein sequence ID" value="KAI5330036.1"/>
    <property type="molecule type" value="Genomic_DNA"/>
</dbReference>